<reference evidence="1 2" key="1">
    <citation type="journal article" date="2019" name="Nat. Med.">
        <title>A library of human gut bacterial isolates paired with longitudinal multiomics data enables mechanistic microbiome research.</title>
        <authorList>
            <person name="Poyet M."/>
            <person name="Groussin M."/>
            <person name="Gibbons S.M."/>
            <person name="Avila-Pacheco J."/>
            <person name="Jiang X."/>
            <person name="Kearney S.M."/>
            <person name="Perrotta A.R."/>
            <person name="Berdy B."/>
            <person name="Zhao S."/>
            <person name="Lieberman T.D."/>
            <person name="Swanson P.K."/>
            <person name="Smith M."/>
            <person name="Roesemann S."/>
            <person name="Alexander J.E."/>
            <person name="Rich S.A."/>
            <person name="Livny J."/>
            <person name="Vlamakis H."/>
            <person name="Clish C."/>
            <person name="Bullock K."/>
            <person name="Deik A."/>
            <person name="Scott J."/>
            <person name="Pierce K.A."/>
            <person name="Xavier R.J."/>
            <person name="Alm E.J."/>
        </authorList>
    </citation>
    <scope>NUCLEOTIDE SEQUENCE [LARGE SCALE GENOMIC DNA]</scope>
    <source>
        <strain evidence="1 2">BIOML-A198</strain>
    </source>
</reference>
<dbReference type="InterPro" id="IPR007530">
    <property type="entry name" value="Aminoglycoside_adenylylTfrase"/>
</dbReference>
<keyword evidence="1" id="KW-0548">Nucleotidyltransferase</keyword>
<accession>A0A9X5AP73</accession>
<dbReference type="SUPFAM" id="SSF81631">
    <property type="entry name" value="PAP/OAS1 substrate-binding domain"/>
    <property type="match status" value="1"/>
</dbReference>
<dbReference type="Gene3D" id="3.30.460.10">
    <property type="entry name" value="Beta Polymerase, domain 2"/>
    <property type="match status" value="1"/>
</dbReference>
<dbReference type="InterPro" id="IPR016181">
    <property type="entry name" value="Acyl_CoA_acyltransferase"/>
</dbReference>
<proteinExistence type="predicted"/>
<name>A0A9X5AP73_9FIRM</name>
<protein>
    <submittedName>
        <fullName evidence="1">Adenylyltransferase</fullName>
    </submittedName>
</protein>
<sequence length="437" mass="50930">MDFQTQHCLFKSIKNRSGHPVDLMGAEPLNDGMEANQESLFFSVHVISSDELIGFISLQLMSDYMSYEMALQLFNQNIEDQVIIEIFDEVIAFAFDMLKTPCIKTKVSSLNVGMVNLLHQVGFKLEEKFEHQGEVISLYLIKNHTLIQSTQMRQPSVVTAQILAFAKERSNIRAIAQSGLRLDRNAPIDLMRDYHFDLFILDKEIESYKMNQDWIQQFGETVITRMTDLAESSYLFQIQYQDGVRLDLQFVCLSHYLKTIYSDSLIKILLDKDGVIPPLDEPNDSSHYVEKPSYEQFYEVLNRLWWSQIEVAKAVYRDELPLAKGVYDGIMMPLIIELLSWKIGLQYGWAVDIGREGRWIKRFLSENIYSEFIHLYPKKGYLSIWEKLFCIGPFANKIALEISRELNYPYSEQEVQRVTKFLHRINSLPDNATDFNR</sequence>
<dbReference type="RefSeq" id="WP_006785517.1">
    <property type="nucleotide sequence ID" value="NZ_CAUWFM010000010.1"/>
</dbReference>
<dbReference type="EMBL" id="WMQE01000013">
    <property type="protein sequence ID" value="MTK21226.1"/>
    <property type="molecule type" value="Genomic_DNA"/>
</dbReference>
<dbReference type="Gene3D" id="3.40.630.30">
    <property type="match status" value="1"/>
</dbReference>
<dbReference type="Proteomes" id="UP000487649">
    <property type="component" value="Unassembled WGS sequence"/>
</dbReference>
<dbReference type="AlphaFoldDB" id="A0A9X5AP73"/>
<gene>
    <name evidence="1" type="ORF">GMA92_07300</name>
</gene>
<dbReference type="Pfam" id="PF04439">
    <property type="entry name" value="Adenyl_transf"/>
    <property type="match status" value="1"/>
</dbReference>
<comment type="caution">
    <text evidence="1">The sequence shown here is derived from an EMBL/GenBank/DDBJ whole genome shotgun (WGS) entry which is preliminary data.</text>
</comment>
<dbReference type="InterPro" id="IPR043519">
    <property type="entry name" value="NT_sf"/>
</dbReference>
<keyword evidence="1" id="KW-0808">Transferase</keyword>
<dbReference type="SUPFAM" id="SSF55729">
    <property type="entry name" value="Acyl-CoA N-acyltransferases (Nat)"/>
    <property type="match status" value="1"/>
</dbReference>
<dbReference type="GO" id="GO:0016779">
    <property type="term" value="F:nucleotidyltransferase activity"/>
    <property type="evidence" value="ECO:0007669"/>
    <property type="project" value="UniProtKB-KW"/>
</dbReference>
<dbReference type="SUPFAM" id="SSF81301">
    <property type="entry name" value="Nucleotidyltransferase"/>
    <property type="match status" value="1"/>
</dbReference>
<evidence type="ECO:0000313" key="2">
    <source>
        <dbReference type="Proteomes" id="UP000487649"/>
    </source>
</evidence>
<organism evidence="1 2">
    <name type="scientific">Turicibacter sanguinis</name>
    <dbReference type="NCBI Taxonomy" id="154288"/>
    <lineage>
        <taxon>Bacteria</taxon>
        <taxon>Bacillati</taxon>
        <taxon>Bacillota</taxon>
        <taxon>Erysipelotrichia</taxon>
        <taxon>Erysipelotrichales</taxon>
        <taxon>Turicibacteraceae</taxon>
        <taxon>Turicibacter</taxon>
    </lineage>
</organism>
<evidence type="ECO:0000313" key="1">
    <source>
        <dbReference type="EMBL" id="MTK21226.1"/>
    </source>
</evidence>